<name>A0AAD5XX65_9FUNG</name>
<dbReference type="AlphaFoldDB" id="A0AAD5XX65"/>
<dbReference type="PANTHER" id="PTHR37331:SF1">
    <property type="entry name" value="YALI0F11671P"/>
    <property type="match status" value="1"/>
</dbReference>
<comment type="caution">
    <text evidence="1">The sequence shown here is derived from an EMBL/GenBank/DDBJ whole genome shotgun (WGS) entry which is preliminary data.</text>
</comment>
<sequence>MKLYFLKSRSNSNFAVSVIKSPVLKNQLLGYAPKINEIDHKTFVENKSFRKIINDTISKNIHNDVVLQGWAYQQKNGYLNIQDERCYVPWGRVPDPEDIFGTVLLSQGKIGKCWLLFRYINFNNALVEGSFEQMPTHRMVSANGMFKLSEYLESRLIEEVTTTGCCKESKIKHSRKRIKRHKNDNNSNLEGHVILITPDLITSQHANENVIINHINSNIVDKPPPAYEKK</sequence>
<proteinExistence type="predicted"/>
<evidence type="ECO:0000313" key="2">
    <source>
        <dbReference type="Proteomes" id="UP001211065"/>
    </source>
</evidence>
<dbReference type="PANTHER" id="PTHR37331">
    <property type="entry name" value="YALI0F11671P"/>
    <property type="match status" value="1"/>
</dbReference>
<reference evidence="1" key="1">
    <citation type="submission" date="2020-05" db="EMBL/GenBank/DDBJ databases">
        <title>Phylogenomic resolution of chytrid fungi.</title>
        <authorList>
            <person name="Stajich J.E."/>
            <person name="Amses K."/>
            <person name="Simmons R."/>
            <person name="Seto K."/>
            <person name="Myers J."/>
            <person name="Bonds A."/>
            <person name="Quandt C.A."/>
            <person name="Barry K."/>
            <person name="Liu P."/>
            <person name="Grigoriev I."/>
            <person name="Longcore J.E."/>
            <person name="James T.Y."/>
        </authorList>
    </citation>
    <scope>NUCLEOTIDE SEQUENCE</scope>
    <source>
        <strain evidence="1">JEL0476</strain>
    </source>
</reference>
<organism evidence="1 2">
    <name type="scientific">Clydaea vesicula</name>
    <dbReference type="NCBI Taxonomy" id="447962"/>
    <lineage>
        <taxon>Eukaryota</taxon>
        <taxon>Fungi</taxon>
        <taxon>Fungi incertae sedis</taxon>
        <taxon>Chytridiomycota</taxon>
        <taxon>Chytridiomycota incertae sedis</taxon>
        <taxon>Chytridiomycetes</taxon>
        <taxon>Lobulomycetales</taxon>
        <taxon>Lobulomycetaceae</taxon>
        <taxon>Clydaea</taxon>
    </lineage>
</organism>
<dbReference type="Proteomes" id="UP001211065">
    <property type="component" value="Unassembled WGS sequence"/>
</dbReference>
<keyword evidence="2" id="KW-1185">Reference proteome</keyword>
<evidence type="ECO:0000313" key="1">
    <source>
        <dbReference type="EMBL" id="KAJ3223346.1"/>
    </source>
</evidence>
<accession>A0AAD5XX65</accession>
<protein>
    <submittedName>
        <fullName evidence="1">Uncharacterized protein</fullName>
    </submittedName>
</protein>
<gene>
    <name evidence="1" type="ORF">HK099_001268</name>
</gene>
<dbReference type="EMBL" id="JADGJW010000134">
    <property type="protein sequence ID" value="KAJ3223346.1"/>
    <property type="molecule type" value="Genomic_DNA"/>
</dbReference>